<dbReference type="Proteomes" id="UP000070226">
    <property type="component" value="Unassembled WGS sequence"/>
</dbReference>
<evidence type="ECO:0000256" key="3">
    <source>
        <dbReference type="ARBA" id="ARBA00022679"/>
    </source>
</evidence>
<dbReference type="EMBL" id="LRQT01000003">
    <property type="protein sequence ID" value="KXA65532.1"/>
    <property type="molecule type" value="Genomic_DNA"/>
</dbReference>
<dbReference type="InterPro" id="IPR015421">
    <property type="entry name" value="PyrdxlP-dep_Trfase_major"/>
</dbReference>
<dbReference type="Pfam" id="PF00155">
    <property type="entry name" value="Aminotran_1_2"/>
    <property type="match status" value="1"/>
</dbReference>
<dbReference type="GO" id="GO:0030170">
    <property type="term" value="F:pyridoxal phosphate binding"/>
    <property type="evidence" value="ECO:0007669"/>
    <property type="project" value="InterPro"/>
</dbReference>
<dbReference type="GO" id="GO:0008483">
    <property type="term" value="F:transaminase activity"/>
    <property type="evidence" value="ECO:0007669"/>
    <property type="project" value="UniProtKB-KW"/>
</dbReference>
<dbReference type="PANTHER" id="PTHR42790:SF19">
    <property type="entry name" value="KYNURENINE_ALPHA-AMINOADIPATE AMINOTRANSFERASE, MITOCHONDRIAL"/>
    <property type="match status" value="1"/>
</dbReference>
<dbReference type="Gene3D" id="3.90.1150.10">
    <property type="entry name" value="Aspartate Aminotransferase, domain 1"/>
    <property type="match status" value="1"/>
</dbReference>
<proteinExistence type="predicted"/>
<keyword evidence="3 6" id="KW-0808">Transferase</keyword>
<evidence type="ECO:0000259" key="5">
    <source>
        <dbReference type="Pfam" id="PF00155"/>
    </source>
</evidence>
<dbReference type="PANTHER" id="PTHR42790">
    <property type="entry name" value="AMINOTRANSFERASE"/>
    <property type="match status" value="1"/>
</dbReference>
<dbReference type="PATRIC" id="fig|39777.7.peg.137"/>
<evidence type="ECO:0000313" key="7">
    <source>
        <dbReference type="Proteomes" id="UP000070226"/>
    </source>
</evidence>
<evidence type="ECO:0000256" key="1">
    <source>
        <dbReference type="ARBA" id="ARBA00001933"/>
    </source>
</evidence>
<organism evidence="6">
    <name type="scientific">Veillonella atypica</name>
    <dbReference type="NCBI Taxonomy" id="39777"/>
    <lineage>
        <taxon>Bacteria</taxon>
        <taxon>Bacillati</taxon>
        <taxon>Bacillota</taxon>
        <taxon>Negativicutes</taxon>
        <taxon>Veillonellales</taxon>
        <taxon>Veillonellaceae</taxon>
        <taxon>Veillonella</taxon>
    </lineage>
</organism>
<evidence type="ECO:0000256" key="2">
    <source>
        <dbReference type="ARBA" id="ARBA00022576"/>
    </source>
</evidence>
<name>A0A133S796_9FIRM</name>
<dbReference type="InterPro" id="IPR004839">
    <property type="entry name" value="Aminotransferase_I/II_large"/>
</dbReference>
<dbReference type="InterPro" id="IPR015422">
    <property type="entry name" value="PyrdxlP-dep_Trfase_small"/>
</dbReference>
<comment type="cofactor">
    <cofactor evidence="1">
        <name>pyridoxal 5'-phosphate</name>
        <dbReference type="ChEBI" id="CHEBI:597326"/>
    </cofactor>
</comment>
<comment type="caution">
    <text evidence="6">The sequence shown here is derived from an EMBL/GenBank/DDBJ whole genome shotgun (WGS) entry which is preliminary data.</text>
</comment>
<evidence type="ECO:0000256" key="4">
    <source>
        <dbReference type="ARBA" id="ARBA00022898"/>
    </source>
</evidence>
<dbReference type="RefSeq" id="WP_060807078.1">
    <property type="nucleotide sequence ID" value="NZ_JAPVYA010000024.1"/>
</dbReference>
<dbReference type="GO" id="GO:1901605">
    <property type="term" value="P:alpha-amino acid metabolic process"/>
    <property type="evidence" value="ECO:0007669"/>
    <property type="project" value="TreeGrafter"/>
</dbReference>
<dbReference type="AlphaFoldDB" id="A0A133S796"/>
<dbReference type="CDD" id="cd00609">
    <property type="entry name" value="AAT_like"/>
    <property type="match status" value="1"/>
</dbReference>
<keyword evidence="4" id="KW-0663">Pyridoxal phosphate</keyword>
<sequence length="397" mass="43795">MSFSLPERVILKGPNFIREVFERGVGVPGFISFGIGNPAPEAIPVKVIEDAFDFIVHDNPMSLLQYGPMQGDARLAELTLQRLSKVHHMNLEGQGLIISNGAGQLLGLVPITVCEPGDEVYMDDYTFTSAINSVRNMGAKAVGIKTDEFGMIPSELEKAAQSGKGKYIYLIPNFQNPTGITMPLERRKEIYAIASKYDLFIYEDDPYGEIRFAGEHVPTFKSFDTENRVLYAGSYSKTLSAGLRVGFLLGPEDVIGTIQALKNNTAGQMPLVTQKVVAHVLDHIDYDAHLENVRKVYKSKCDAMMRVFKEKGSSKVHLTQPTGGMFAWMTMPDTVDCDEFFEACMDKNVGIIKCGAFAADGVQNGHAFRLSYTVPTIPEIEKGMEILCALTKDYCGE</sequence>
<gene>
    <name evidence="6" type="ORF">HMPREF3233_00144</name>
</gene>
<evidence type="ECO:0000313" key="6">
    <source>
        <dbReference type="EMBL" id="KXA65532.1"/>
    </source>
</evidence>
<dbReference type="InterPro" id="IPR050859">
    <property type="entry name" value="Class-I_PLP-dep_aminotransf"/>
</dbReference>
<dbReference type="InterPro" id="IPR015424">
    <property type="entry name" value="PyrdxlP-dep_Trfase"/>
</dbReference>
<protein>
    <submittedName>
        <fullName evidence="6">Aminotransferase, class I/II</fullName>
    </submittedName>
</protein>
<feature type="domain" description="Aminotransferase class I/classII large" evidence="5">
    <location>
        <begin position="31"/>
        <end position="383"/>
    </location>
</feature>
<accession>A0A133S796</accession>
<dbReference type="STRING" id="39777.B7L28_03565"/>
<dbReference type="SUPFAM" id="SSF53383">
    <property type="entry name" value="PLP-dependent transferases"/>
    <property type="match status" value="1"/>
</dbReference>
<keyword evidence="2 6" id="KW-0032">Aminotransferase</keyword>
<reference evidence="6 7" key="1">
    <citation type="submission" date="2016-01" db="EMBL/GenBank/DDBJ databases">
        <authorList>
            <person name="Oliw E.H."/>
        </authorList>
    </citation>
    <scope>NUCLEOTIDE SEQUENCE [LARGE SCALE GENOMIC DNA]</scope>
    <source>
        <strain evidence="6 7">CMW7756B</strain>
    </source>
</reference>
<dbReference type="Gene3D" id="3.40.640.10">
    <property type="entry name" value="Type I PLP-dependent aspartate aminotransferase-like (Major domain)"/>
    <property type="match status" value="1"/>
</dbReference>